<evidence type="ECO:0000313" key="3">
    <source>
        <dbReference type="EMBL" id="BAT58143.1"/>
    </source>
</evidence>
<proteinExistence type="predicted"/>
<evidence type="ECO:0000259" key="2">
    <source>
        <dbReference type="Pfam" id="PF07331"/>
    </source>
</evidence>
<keyword evidence="1" id="KW-1133">Transmembrane helix</keyword>
<dbReference type="RefSeq" id="WP_096351611.1">
    <property type="nucleotide sequence ID" value="NZ_AP014946.1"/>
</dbReference>
<keyword evidence="4" id="KW-1185">Reference proteome</keyword>
<organism evidence="3 4">
    <name type="scientific">Variibacter gotjawalensis</name>
    <dbReference type="NCBI Taxonomy" id="1333996"/>
    <lineage>
        <taxon>Bacteria</taxon>
        <taxon>Pseudomonadati</taxon>
        <taxon>Pseudomonadota</taxon>
        <taxon>Alphaproteobacteria</taxon>
        <taxon>Hyphomicrobiales</taxon>
        <taxon>Nitrobacteraceae</taxon>
        <taxon>Variibacter</taxon>
    </lineage>
</organism>
<feature type="transmembrane region" description="Helical" evidence="1">
    <location>
        <begin position="9"/>
        <end position="26"/>
    </location>
</feature>
<dbReference type="OrthoDB" id="5186924at2"/>
<dbReference type="Pfam" id="PF07331">
    <property type="entry name" value="TctB"/>
    <property type="match status" value="1"/>
</dbReference>
<dbReference type="EMBL" id="AP014946">
    <property type="protein sequence ID" value="BAT58143.1"/>
    <property type="molecule type" value="Genomic_DNA"/>
</dbReference>
<keyword evidence="1" id="KW-0472">Membrane</keyword>
<evidence type="ECO:0000256" key="1">
    <source>
        <dbReference type="SAM" id="Phobius"/>
    </source>
</evidence>
<feature type="transmembrane region" description="Helical" evidence="1">
    <location>
        <begin position="77"/>
        <end position="110"/>
    </location>
</feature>
<dbReference type="InterPro" id="IPR009936">
    <property type="entry name" value="DUF1468"/>
</dbReference>
<accession>A0A0S3PQE6</accession>
<evidence type="ECO:0000313" key="4">
    <source>
        <dbReference type="Proteomes" id="UP000236884"/>
    </source>
</evidence>
<feature type="transmembrane region" description="Helical" evidence="1">
    <location>
        <begin position="122"/>
        <end position="145"/>
    </location>
</feature>
<feature type="transmembrane region" description="Helical" evidence="1">
    <location>
        <begin position="46"/>
        <end position="65"/>
    </location>
</feature>
<dbReference type="AlphaFoldDB" id="A0A0S3PQE6"/>
<keyword evidence="1" id="KW-0812">Transmembrane</keyword>
<dbReference type="Proteomes" id="UP000236884">
    <property type="component" value="Chromosome"/>
</dbReference>
<sequence length="148" mass="15433">MTRINAPDLAFWLFLIAVGAFSYWLASDLAVGSTTHMGPGYVPRGLAIIIMLFGAVMSVRALFAGGAPFPTVVIRPLIFVGASVAIFALLLPIAGLALTSVAVVLCAGAASHDVKFRENILLALGLSAFAVALFILALGLPLSIWPPR</sequence>
<feature type="domain" description="DUF1468" evidence="2">
    <location>
        <begin position="12"/>
        <end position="142"/>
    </location>
</feature>
<protein>
    <submittedName>
        <fullName evidence="3">Tripartite tricarboxylate transporter TctB family protein</fullName>
    </submittedName>
</protein>
<reference evidence="3 4" key="1">
    <citation type="submission" date="2015-08" db="EMBL/GenBank/DDBJ databases">
        <title>Investigation of the bacterial diversity of lava forest soil.</title>
        <authorList>
            <person name="Lee J.S."/>
        </authorList>
    </citation>
    <scope>NUCLEOTIDE SEQUENCE [LARGE SCALE GENOMIC DNA]</scope>
    <source>
        <strain evidence="3 4">GJW-30</strain>
    </source>
</reference>
<dbReference type="KEGG" id="vgo:GJW-30_1_00659"/>
<name>A0A0S3PQE6_9BRAD</name>
<gene>
    <name evidence="3" type="ORF">GJW-30_1_00659</name>
</gene>